<dbReference type="Pfam" id="PF00583">
    <property type="entry name" value="Acetyltransf_1"/>
    <property type="match status" value="1"/>
</dbReference>
<accession>A0A556P9Z5</accession>
<dbReference type="InterPro" id="IPR000182">
    <property type="entry name" value="GNAT_dom"/>
</dbReference>
<feature type="domain" description="N-acetyltransferase" evidence="2">
    <location>
        <begin position="1"/>
        <end position="160"/>
    </location>
</feature>
<proteinExistence type="predicted"/>
<dbReference type="CDD" id="cd04301">
    <property type="entry name" value="NAT_SF"/>
    <property type="match status" value="1"/>
</dbReference>
<dbReference type="SUPFAM" id="SSF55729">
    <property type="entry name" value="Acyl-CoA N-acyltransferases (Nat)"/>
    <property type="match status" value="1"/>
</dbReference>
<dbReference type="PANTHER" id="PTHR13947">
    <property type="entry name" value="GNAT FAMILY N-ACETYLTRANSFERASE"/>
    <property type="match status" value="1"/>
</dbReference>
<organism evidence="3 4">
    <name type="scientific">Allobacillus salarius</name>
    <dbReference type="NCBI Taxonomy" id="1955272"/>
    <lineage>
        <taxon>Bacteria</taxon>
        <taxon>Bacillati</taxon>
        <taxon>Bacillota</taxon>
        <taxon>Bacilli</taxon>
        <taxon>Bacillales</taxon>
        <taxon>Bacillaceae</taxon>
        <taxon>Allobacillus</taxon>
    </lineage>
</organism>
<dbReference type="Gene3D" id="3.40.630.30">
    <property type="match status" value="1"/>
</dbReference>
<comment type="caution">
    <text evidence="3">The sequence shown here is derived from an EMBL/GenBank/DDBJ whole genome shotgun (WGS) entry which is preliminary data.</text>
</comment>
<dbReference type="AlphaFoldDB" id="A0A556P9Z5"/>
<sequence>MKIREIEVKDNQAMEEIIKRSLESFELDIPGTAYFDPQLGELAQFYAQEKGASYWVAVNEAEEVVGGVGIASFDREQQVCELQKLYVKPEYQGQGIAVKLISVALEFAEKHYDYCYLETSKKLEAANRLYSWFGFDQLDQPFGQSSHFTMDAWYMKDLRQGKDKS</sequence>
<dbReference type="InterPro" id="IPR016181">
    <property type="entry name" value="Acyl_CoA_acyltransferase"/>
</dbReference>
<dbReference type="GO" id="GO:0008080">
    <property type="term" value="F:N-acetyltransferase activity"/>
    <property type="evidence" value="ECO:0007669"/>
    <property type="project" value="InterPro"/>
</dbReference>
<evidence type="ECO:0000259" key="2">
    <source>
        <dbReference type="PROSITE" id="PS51186"/>
    </source>
</evidence>
<keyword evidence="1 3" id="KW-0808">Transferase</keyword>
<gene>
    <name evidence="3" type="ORF">FPQ13_11520</name>
</gene>
<reference evidence="3 4" key="1">
    <citation type="submission" date="2019-07" db="EMBL/GenBank/DDBJ databases">
        <title>Allobacillus sp. nov. SKP isolated from shrimp paste of Euphausiacea.</title>
        <authorList>
            <person name="Kanchanasin P."/>
            <person name="Tanasupawat S."/>
            <person name="Shi W."/>
            <person name="Wu L."/>
            <person name="Ma J."/>
        </authorList>
    </citation>
    <scope>NUCLEOTIDE SEQUENCE [LARGE SCALE GENOMIC DNA]</scope>
    <source>
        <strain evidence="3 4">SKP4-8</strain>
    </source>
</reference>
<dbReference type="OrthoDB" id="5419426at2"/>
<evidence type="ECO:0000313" key="4">
    <source>
        <dbReference type="Proteomes" id="UP000316425"/>
    </source>
</evidence>
<evidence type="ECO:0000256" key="1">
    <source>
        <dbReference type="ARBA" id="ARBA00022679"/>
    </source>
</evidence>
<evidence type="ECO:0000313" key="3">
    <source>
        <dbReference type="EMBL" id="TSJ61196.1"/>
    </source>
</evidence>
<dbReference type="Proteomes" id="UP000316425">
    <property type="component" value="Unassembled WGS sequence"/>
</dbReference>
<dbReference type="PROSITE" id="PS51186">
    <property type="entry name" value="GNAT"/>
    <property type="match status" value="1"/>
</dbReference>
<dbReference type="RefSeq" id="WP_144089480.1">
    <property type="nucleotide sequence ID" value="NZ_VMHE01000028.1"/>
</dbReference>
<protein>
    <submittedName>
        <fullName evidence="3">GNAT family N-acetyltransferase</fullName>
    </submittedName>
</protein>
<name>A0A556P9Z5_9BACI</name>
<dbReference type="EMBL" id="VMHE01000028">
    <property type="protein sequence ID" value="TSJ61196.1"/>
    <property type="molecule type" value="Genomic_DNA"/>
</dbReference>
<dbReference type="PANTHER" id="PTHR13947:SF37">
    <property type="entry name" value="LD18367P"/>
    <property type="match status" value="1"/>
</dbReference>
<keyword evidence="4" id="KW-1185">Reference proteome</keyword>
<dbReference type="InterPro" id="IPR050769">
    <property type="entry name" value="NAT_camello-type"/>
</dbReference>